<evidence type="ECO:0000313" key="3">
    <source>
        <dbReference type="Proteomes" id="UP000503129"/>
    </source>
</evidence>
<dbReference type="EMBL" id="CP030118">
    <property type="protein sequence ID" value="QDL09928.1"/>
    <property type="molecule type" value="Genomic_DNA"/>
</dbReference>
<protein>
    <submittedName>
        <fullName evidence="2">Uncharacterized protein</fullName>
    </submittedName>
</protein>
<gene>
    <name evidence="2" type="ORF">DP114_20390</name>
</gene>
<evidence type="ECO:0000256" key="1">
    <source>
        <dbReference type="SAM" id="MobiDB-lite"/>
    </source>
</evidence>
<organism evidence="2 3">
    <name type="scientific">Brasilonema sennae CENA114</name>
    <dbReference type="NCBI Taxonomy" id="415709"/>
    <lineage>
        <taxon>Bacteria</taxon>
        <taxon>Bacillati</taxon>
        <taxon>Cyanobacteriota</taxon>
        <taxon>Cyanophyceae</taxon>
        <taxon>Nostocales</taxon>
        <taxon>Scytonemataceae</taxon>
        <taxon>Brasilonema</taxon>
        <taxon>Bromeliae group (in: Brasilonema)</taxon>
    </lineage>
</organism>
<dbReference type="KEGG" id="bsen:DP114_20390"/>
<feature type="region of interest" description="Disordered" evidence="1">
    <location>
        <begin position="38"/>
        <end position="59"/>
    </location>
</feature>
<proteinExistence type="predicted"/>
<name>A0A856MGV0_9CYAN</name>
<evidence type="ECO:0000313" key="2">
    <source>
        <dbReference type="EMBL" id="QDL09928.1"/>
    </source>
</evidence>
<reference evidence="2 3" key="1">
    <citation type="submission" date="2018-06" db="EMBL/GenBank/DDBJ databases">
        <title>Comparative genomics of Brasilonema spp. strains.</title>
        <authorList>
            <person name="Alvarenga D.O."/>
            <person name="Fiore M.F."/>
            <person name="Varani A.M."/>
        </authorList>
    </citation>
    <scope>NUCLEOTIDE SEQUENCE [LARGE SCALE GENOMIC DNA]</scope>
    <source>
        <strain evidence="2 3">CENA114</strain>
    </source>
</reference>
<sequence>MQVGIFREIDELIWEHPKCVSYIGIRFDLVNYKVERGNREQGTGNREQGTGKKNVQIHK</sequence>
<dbReference type="Proteomes" id="UP000503129">
    <property type="component" value="Chromosome"/>
</dbReference>
<dbReference type="AlphaFoldDB" id="A0A856MGV0"/>
<keyword evidence="3" id="KW-1185">Reference proteome</keyword>
<accession>A0A856MGV0</accession>
<feature type="compositionally biased region" description="Polar residues" evidence="1">
    <location>
        <begin position="40"/>
        <end position="53"/>
    </location>
</feature>